<organism evidence="3 4">
    <name type="scientific">Nocardioides caricicola</name>
    <dbReference type="NCBI Taxonomy" id="634770"/>
    <lineage>
        <taxon>Bacteria</taxon>
        <taxon>Bacillati</taxon>
        <taxon>Actinomycetota</taxon>
        <taxon>Actinomycetes</taxon>
        <taxon>Propionibacteriales</taxon>
        <taxon>Nocardioidaceae</taxon>
        <taxon>Nocardioides</taxon>
    </lineage>
</organism>
<keyword evidence="4" id="KW-1185">Reference proteome</keyword>
<reference evidence="4" key="1">
    <citation type="journal article" date="2019" name="Int. J. Syst. Evol. Microbiol.">
        <title>The Global Catalogue of Microorganisms (GCM) 10K type strain sequencing project: providing services to taxonomists for standard genome sequencing and annotation.</title>
        <authorList>
            <consortium name="The Broad Institute Genomics Platform"/>
            <consortium name="The Broad Institute Genome Sequencing Center for Infectious Disease"/>
            <person name="Wu L."/>
            <person name="Ma J."/>
        </authorList>
    </citation>
    <scope>NUCLEOTIDE SEQUENCE [LARGE SCALE GENOMIC DNA]</scope>
    <source>
        <strain evidence="4">KACC 13778</strain>
    </source>
</reference>
<gene>
    <name evidence="3" type="ORF">ACFPKY_02905</name>
</gene>
<dbReference type="EMBL" id="JBHSMD010000001">
    <property type="protein sequence ID" value="MFC5492030.1"/>
    <property type="molecule type" value="Genomic_DNA"/>
</dbReference>
<feature type="region of interest" description="Disordered" evidence="1">
    <location>
        <begin position="22"/>
        <end position="49"/>
    </location>
</feature>
<feature type="signal peptide" evidence="2">
    <location>
        <begin position="1"/>
        <end position="17"/>
    </location>
</feature>
<feature type="chain" id="PRO_5046046140" description="Lipoprotein" evidence="2">
    <location>
        <begin position="18"/>
        <end position="188"/>
    </location>
</feature>
<keyword evidence="2" id="KW-0732">Signal</keyword>
<protein>
    <recommendedName>
        <fullName evidence="5">Lipoprotein</fullName>
    </recommendedName>
</protein>
<dbReference type="PROSITE" id="PS51257">
    <property type="entry name" value="PROKAR_LIPOPROTEIN"/>
    <property type="match status" value="1"/>
</dbReference>
<evidence type="ECO:0000313" key="3">
    <source>
        <dbReference type="EMBL" id="MFC5492030.1"/>
    </source>
</evidence>
<accession>A0ABW0MVE6</accession>
<proteinExistence type="predicted"/>
<evidence type="ECO:0000256" key="2">
    <source>
        <dbReference type="SAM" id="SignalP"/>
    </source>
</evidence>
<evidence type="ECO:0008006" key="5">
    <source>
        <dbReference type="Google" id="ProtNLM"/>
    </source>
</evidence>
<sequence>MPIRPFLATALAVTVLAACGGQEAPTSEPTEPEASESHEAAPEPTTEPEPEIGAAFVEFVRGGDVPPMRDQVALFLGNALTGVVTPGLAADLPAWATCTEVGRYAGRTCPISPITVLKKHRRVEYAEAATSDCLKTFGPLPRSLREMERVVVVPAHGSGRGCGGDFAIQLFASDEGELVAVSTLLGVP</sequence>
<dbReference type="RefSeq" id="WP_345177519.1">
    <property type="nucleotide sequence ID" value="NZ_BAABFQ010000006.1"/>
</dbReference>
<comment type="caution">
    <text evidence="3">The sequence shown here is derived from an EMBL/GenBank/DDBJ whole genome shotgun (WGS) entry which is preliminary data.</text>
</comment>
<name>A0ABW0MVE6_9ACTN</name>
<evidence type="ECO:0000313" key="4">
    <source>
        <dbReference type="Proteomes" id="UP001595956"/>
    </source>
</evidence>
<dbReference type="Proteomes" id="UP001595956">
    <property type="component" value="Unassembled WGS sequence"/>
</dbReference>
<evidence type="ECO:0000256" key="1">
    <source>
        <dbReference type="SAM" id="MobiDB-lite"/>
    </source>
</evidence>